<dbReference type="PANTHER" id="PTHR22749">
    <property type="entry name" value="RIBOFLAVIN KINASE/FMN ADENYLYLTRANSFERASE"/>
    <property type="match status" value="1"/>
</dbReference>
<keyword evidence="4 14" id="KW-0288">FMN</keyword>
<proteinExistence type="inferred from homology"/>
<accession>A0ABW5QXG2</accession>
<dbReference type="Pfam" id="PF01687">
    <property type="entry name" value="Flavokinase"/>
    <property type="match status" value="1"/>
</dbReference>
<keyword evidence="10 14" id="KW-0067">ATP-binding</keyword>
<dbReference type="EMBL" id="JBHUMY010000012">
    <property type="protein sequence ID" value="MFD2660900.1"/>
    <property type="molecule type" value="Genomic_DNA"/>
</dbReference>
<gene>
    <name evidence="16" type="ORF">ACFSW5_11640</name>
</gene>
<dbReference type="GO" id="GO:0008531">
    <property type="term" value="F:riboflavin kinase activity"/>
    <property type="evidence" value="ECO:0007669"/>
    <property type="project" value="UniProtKB-EC"/>
</dbReference>
<evidence type="ECO:0000256" key="14">
    <source>
        <dbReference type="PIRNR" id="PIRNR004491"/>
    </source>
</evidence>
<evidence type="ECO:0000256" key="12">
    <source>
        <dbReference type="ARBA" id="ARBA00047880"/>
    </source>
</evidence>
<keyword evidence="7 14" id="KW-0547">Nucleotide-binding</keyword>
<evidence type="ECO:0000256" key="6">
    <source>
        <dbReference type="ARBA" id="ARBA00022695"/>
    </source>
</evidence>
<comment type="pathway">
    <text evidence="2 14">Cofactor biosynthesis; FMN biosynthesis; FMN from riboflavin (ATP route): step 1/1.</text>
</comment>
<dbReference type="EC" id="2.7.1.26" evidence="14"/>
<dbReference type="PIRSF" id="PIRSF004491">
    <property type="entry name" value="FAD_Synth"/>
    <property type="match status" value="1"/>
</dbReference>
<keyword evidence="3 14" id="KW-0285">Flavoprotein</keyword>
<sequence length="316" mass="35214">MDIITLNYPLPNVPPALQGKPLSLAVGHFDGVHRGHQNVIRKAVEAARRNGMLAGVMTFHPHPKEVLGQGDHYYSALTPLRDKTALFKELGVDVVLVVQFDLNFAAVKPEQFIDEVLRPLQAKHVVVGFDFTFGYRGLGTPELLTKEGRPEIEVEIVEQLCERGVKVSSTLVRAALEEGRVDEAALLLGRPYSVTGVVAHGDKRGRTIGYPTANVEIQERYVLPRLGVYAITAEWNGKSFYGVMNLGKKPTFKAPGGETTLEAHLFDFHREIYGDQLTIRFHSFIRSERKFGSVDELIEQIHKDSATAKMRFELNG</sequence>
<dbReference type="InterPro" id="IPR002606">
    <property type="entry name" value="Riboflavin_kinase_bac"/>
</dbReference>
<dbReference type="EC" id="2.7.7.2" evidence="14"/>
<dbReference type="NCBIfam" id="TIGR00083">
    <property type="entry name" value="ribF"/>
    <property type="match status" value="1"/>
</dbReference>
<dbReference type="SMART" id="SM00904">
    <property type="entry name" value="Flavokinase"/>
    <property type="match status" value="1"/>
</dbReference>
<evidence type="ECO:0000256" key="2">
    <source>
        <dbReference type="ARBA" id="ARBA00005201"/>
    </source>
</evidence>
<evidence type="ECO:0000256" key="9">
    <source>
        <dbReference type="ARBA" id="ARBA00022827"/>
    </source>
</evidence>
<keyword evidence="9 14" id="KW-0274">FAD</keyword>
<comment type="pathway">
    <text evidence="1 14">Cofactor biosynthesis; FAD biosynthesis; FAD from FMN: step 1/1.</text>
</comment>
<dbReference type="Pfam" id="PF06574">
    <property type="entry name" value="FAD_syn"/>
    <property type="match status" value="1"/>
</dbReference>
<dbReference type="Gene3D" id="3.40.50.620">
    <property type="entry name" value="HUPs"/>
    <property type="match status" value="1"/>
</dbReference>
<organism evidence="16 17">
    <name type="scientific">Paenibacillus thailandensis</name>
    <dbReference type="NCBI Taxonomy" id="393250"/>
    <lineage>
        <taxon>Bacteria</taxon>
        <taxon>Bacillati</taxon>
        <taxon>Bacillota</taxon>
        <taxon>Bacilli</taxon>
        <taxon>Bacillales</taxon>
        <taxon>Paenibacillaceae</taxon>
        <taxon>Paenibacillus</taxon>
    </lineage>
</organism>
<comment type="catalytic activity">
    <reaction evidence="13 14">
        <text>FMN + ATP + H(+) = FAD + diphosphate</text>
        <dbReference type="Rhea" id="RHEA:17237"/>
        <dbReference type="ChEBI" id="CHEBI:15378"/>
        <dbReference type="ChEBI" id="CHEBI:30616"/>
        <dbReference type="ChEBI" id="CHEBI:33019"/>
        <dbReference type="ChEBI" id="CHEBI:57692"/>
        <dbReference type="ChEBI" id="CHEBI:58210"/>
        <dbReference type="EC" id="2.7.7.2"/>
    </reaction>
</comment>
<evidence type="ECO:0000256" key="4">
    <source>
        <dbReference type="ARBA" id="ARBA00022643"/>
    </source>
</evidence>
<keyword evidence="6 14" id="KW-0548">Nucleotidyltransferase</keyword>
<evidence type="ECO:0000256" key="5">
    <source>
        <dbReference type="ARBA" id="ARBA00022679"/>
    </source>
</evidence>
<comment type="catalytic activity">
    <reaction evidence="12 14">
        <text>riboflavin + ATP = FMN + ADP + H(+)</text>
        <dbReference type="Rhea" id="RHEA:14357"/>
        <dbReference type="ChEBI" id="CHEBI:15378"/>
        <dbReference type="ChEBI" id="CHEBI:30616"/>
        <dbReference type="ChEBI" id="CHEBI:57986"/>
        <dbReference type="ChEBI" id="CHEBI:58210"/>
        <dbReference type="ChEBI" id="CHEBI:456216"/>
        <dbReference type="EC" id="2.7.1.26"/>
    </reaction>
</comment>
<dbReference type="PANTHER" id="PTHR22749:SF6">
    <property type="entry name" value="RIBOFLAVIN KINASE"/>
    <property type="match status" value="1"/>
</dbReference>
<evidence type="ECO:0000256" key="7">
    <source>
        <dbReference type="ARBA" id="ARBA00022741"/>
    </source>
</evidence>
<keyword evidence="11" id="KW-0511">Multifunctional enzyme</keyword>
<keyword evidence="5 14" id="KW-0808">Transferase</keyword>
<evidence type="ECO:0000256" key="8">
    <source>
        <dbReference type="ARBA" id="ARBA00022777"/>
    </source>
</evidence>
<dbReference type="SUPFAM" id="SSF82114">
    <property type="entry name" value="Riboflavin kinase-like"/>
    <property type="match status" value="1"/>
</dbReference>
<dbReference type="InterPro" id="IPR014729">
    <property type="entry name" value="Rossmann-like_a/b/a_fold"/>
</dbReference>
<evidence type="ECO:0000256" key="11">
    <source>
        <dbReference type="ARBA" id="ARBA00023268"/>
    </source>
</evidence>
<name>A0ABW5QXG2_9BACL</name>
<dbReference type="GO" id="GO:0003919">
    <property type="term" value="F:FMN adenylyltransferase activity"/>
    <property type="evidence" value="ECO:0007669"/>
    <property type="project" value="UniProtKB-EC"/>
</dbReference>
<evidence type="ECO:0000256" key="10">
    <source>
        <dbReference type="ARBA" id="ARBA00022840"/>
    </source>
</evidence>
<feature type="domain" description="Riboflavin kinase" evidence="15">
    <location>
        <begin position="187"/>
        <end position="313"/>
    </location>
</feature>
<dbReference type="NCBIfam" id="NF004160">
    <property type="entry name" value="PRK05627.1-3"/>
    <property type="match status" value="1"/>
</dbReference>
<evidence type="ECO:0000256" key="13">
    <source>
        <dbReference type="ARBA" id="ARBA00049494"/>
    </source>
</evidence>
<protein>
    <recommendedName>
        <fullName evidence="14">Riboflavin biosynthesis protein</fullName>
    </recommendedName>
    <domain>
        <recommendedName>
            <fullName evidence="14">Riboflavin kinase</fullName>
            <ecNumber evidence="14">2.7.1.26</ecNumber>
        </recommendedName>
        <alternativeName>
            <fullName evidence="14">Flavokinase</fullName>
        </alternativeName>
    </domain>
    <domain>
        <recommendedName>
            <fullName evidence="14">FMN adenylyltransferase</fullName>
            <ecNumber evidence="14">2.7.7.2</ecNumber>
        </recommendedName>
        <alternativeName>
            <fullName evidence="14">FAD pyrophosphorylase</fullName>
        </alternativeName>
        <alternativeName>
            <fullName evidence="14">FAD synthase</fullName>
        </alternativeName>
    </domain>
</protein>
<dbReference type="CDD" id="cd02064">
    <property type="entry name" value="FAD_synthetase_N"/>
    <property type="match status" value="1"/>
</dbReference>
<evidence type="ECO:0000259" key="15">
    <source>
        <dbReference type="SMART" id="SM00904"/>
    </source>
</evidence>
<comment type="caution">
    <text evidence="16">The sequence shown here is derived from an EMBL/GenBank/DDBJ whole genome shotgun (WGS) entry which is preliminary data.</text>
</comment>
<dbReference type="SUPFAM" id="SSF52374">
    <property type="entry name" value="Nucleotidylyl transferase"/>
    <property type="match status" value="1"/>
</dbReference>
<dbReference type="Proteomes" id="UP001597493">
    <property type="component" value="Unassembled WGS sequence"/>
</dbReference>
<dbReference type="Gene3D" id="2.40.30.30">
    <property type="entry name" value="Riboflavin kinase-like"/>
    <property type="match status" value="1"/>
</dbReference>
<dbReference type="InterPro" id="IPR023465">
    <property type="entry name" value="Riboflavin_kinase_dom_sf"/>
</dbReference>
<dbReference type="InterPro" id="IPR015865">
    <property type="entry name" value="Riboflavin_kinase_bac/euk"/>
</dbReference>
<comment type="similarity">
    <text evidence="14">Belongs to the ribF family.</text>
</comment>
<dbReference type="RefSeq" id="WP_379273030.1">
    <property type="nucleotide sequence ID" value="NZ_JBHUMY010000012.1"/>
</dbReference>
<keyword evidence="17" id="KW-1185">Reference proteome</keyword>
<dbReference type="NCBIfam" id="NF004162">
    <property type="entry name" value="PRK05627.1-5"/>
    <property type="match status" value="1"/>
</dbReference>
<dbReference type="InterPro" id="IPR023468">
    <property type="entry name" value="Riboflavin_kinase"/>
</dbReference>
<evidence type="ECO:0000256" key="3">
    <source>
        <dbReference type="ARBA" id="ARBA00022630"/>
    </source>
</evidence>
<keyword evidence="8 14" id="KW-0418">Kinase</keyword>
<evidence type="ECO:0000313" key="17">
    <source>
        <dbReference type="Proteomes" id="UP001597493"/>
    </source>
</evidence>
<evidence type="ECO:0000313" key="16">
    <source>
        <dbReference type="EMBL" id="MFD2660900.1"/>
    </source>
</evidence>
<evidence type="ECO:0000256" key="1">
    <source>
        <dbReference type="ARBA" id="ARBA00004726"/>
    </source>
</evidence>
<reference evidence="17" key="1">
    <citation type="journal article" date="2019" name="Int. J. Syst. Evol. Microbiol.">
        <title>The Global Catalogue of Microorganisms (GCM) 10K type strain sequencing project: providing services to taxonomists for standard genome sequencing and annotation.</title>
        <authorList>
            <consortium name="The Broad Institute Genomics Platform"/>
            <consortium name="The Broad Institute Genome Sequencing Center for Infectious Disease"/>
            <person name="Wu L."/>
            <person name="Ma J."/>
        </authorList>
    </citation>
    <scope>NUCLEOTIDE SEQUENCE [LARGE SCALE GENOMIC DNA]</scope>
    <source>
        <strain evidence="17">TISTR 1827</strain>
    </source>
</reference>
<dbReference type="InterPro" id="IPR015864">
    <property type="entry name" value="FAD_synthase"/>
</dbReference>